<dbReference type="Proteomes" id="UP000229740">
    <property type="component" value="Unassembled WGS sequence"/>
</dbReference>
<dbReference type="CDD" id="cd01335">
    <property type="entry name" value="Radical_SAM"/>
    <property type="match status" value="1"/>
</dbReference>
<evidence type="ECO:0000256" key="3">
    <source>
        <dbReference type="ARBA" id="ARBA00023004"/>
    </source>
</evidence>
<dbReference type="PROSITE" id="PS51918">
    <property type="entry name" value="RADICAL_SAM"/>
    <property type="match status" value="1"/>
</dbReference>
<proteinExistence type="predicted"/>
<dbReference type="InterPro" id="IPR007197">
    <property type="entry name" value="rSAM"/>
</dbReference>
<evidence type="ECO:0000313" key="8">
    <source>
        <dbReference type="EMBL" id="PID57591.1"/>
    </source>
</evidence>
<dbReference type="SFLD" id="SFLDS00029">
    <property type="entry name" value="Radical_SAM"/>
    <property type="match status" value="1"/>
</dbReference>
<feature type="domain" description="Radical SAM core" evidence="7">
    <location>
        <begin position="49"/>
        <end position="278"/>
    </location>
</feature>
<protein>
    <submittedName>
        <fullName evidence="8">[FeFe] hydrogenase H-cluster radical SAM maturase HydE</fullName>
    </submittedName>
</protein>
<dbReference type="PANTHER" id="PTHR43726">
    <property type="entry name" value="3-METHYLORNITHINE SYNTHASE"/>
    <property type="match status" value="1"/>
</dbReference>
<comment type="caution">
    <text evidence="8">The sequence shown here is derived from an EMBL/GenBank/DDBJ whole genome shotgun (WGS) entry which is preliminary data.</text>
</comment>
<evidence type="ECO:0000256" key="2">
    <source>
        <dbReference type="ARBA" id="ARBA00022723"/>
    </source>
</evidence>
<dbReference type="SFLD" id="SFLDG01060">
    <property type="entry name" value="BATS_domain_containing"/>
    <property type="match status" value="1"/>
</dbReference>
<dbReference type="EMBL" id="PDPS01000026">
    <property type="protein sequence ID" value="PID57591.1"/>
    <property type="molecule type" value="Genomic_DNA"/>
</dbReference>
<dbReference type="SFLD" id="SFLDF00348">
    <property type="entry name" value="FeFe_hydrogenase_maturase_(Hyd"/>
    <property type="match status" value="1"/>
</dbReference>
<organism evidence="8 9">
    <name type="scientific">candidate division KSB3 bacterium</name>
    <dbReference type="NCBI Taxonomy" id="2044937"/>
    <lineage>
        <taxon>Bacteria</taxon>
        <taxon>candidate division KSB3</taxon>
    </lineage>
</organism>
<dbReference type="InterPro" id="IPR024021">
    <property type="entry name" value="FeFe-hyd_HydE_rSAM"/>
</dbReference>
<evidence type="ECO:0000259" key="7">
    <source>
        <dbReference type="PROSITE" id="PS51918"/>
    </source>
</evidence>
<feature type="binding site" evidence="6">
    <location>
        <position position="185"/>
    </location>
    <ligand>
        <name>S-adenosyl-L-methionine</name>
        <dbReference type="ChEBI" id="CHEBI:59789"/>
    </ligand>
</feature>
<dbReference type="SUPFAM" id="SSF102114">
    <property type="entry name" value="Radical SAM enzymes"/>
    <property type="match status" value="1"/>
</dbReference>
<dbReference type="PIRSF" id="PIRSF004762">
    <property type="entry name" value="CHP00423"/>
    <property type="match status" value="1"/>
</dbReference>
<feature type="binding site" evidence="5">
    <location>
        <position position="67"/>
    </location>
    <ligand>
        <name>[4Fe-4S] cluster</name>
        <dbReference type="ChEBI" id="CHEBI:49883"/>
        <note>4Fe-4S-S-AdoMet</note>
    </ligand>
</feature>
<evidence type="ECO:0000256" key="6">
    <source>
        <dbReference type="PIRSR" id="PIRSR004762-2"/>
    </source>
</evidence>
<sequence>MLKAVLDKIDAQDLLEREDMVYLLGLRDPDDIRTLHERAYRVKEEQVGKTTYFRGLIELSNICVKDCYYCGIRKSNCDTTRYQMAEQEIIEAACWAHQQNYGSIVLQAGERSDPQFVDFIESVLKRIREQCCGELGITLSLGEQPEEHYRRWFEAGAHRYLLRIETSNKALYTTLHPPDHHFDTRKACLNRLRKTGYQVGTGVMIGLPGQTYHDLVDDILFFQDQDIDMIGMGPFLLHANTPLGVQHAHTQPSADEQLRLGLNMIAVTRLVMKDVNIAATTALQALRHDGREMGLQAGANIIMPNVTDTKYRASYQLYQNKPSIDENASLCRSRLEHRIYDIGEEIGYRKWGDSPRFFSRSIKAEAASR</sequence>
<dbReference type="GO" id="GO:0016740">
    <property type="term" value="F:transferase activity"/>
    <property type="evidence" value="ECO:0007669"/>
    <property type="project" value="TreeGrafter"/>
</dbReference>
<gene>
    <name evidence="8" type="ORF">CSB45_07130</name>
</gene>
<dbReference type="Gene3D" id="3.20.20.70">
    <property type="entry name" value="Aldolase class I"/>
    <property type="match status" value="1"/>
</dbReference>
<dbReference type="SFLD" id="SFLDG01280">
    <property type="entry name" value="HydE/PylB-like"/>
    <property type="match status" value="1"/>
</dbReference>
<evidence type="ECO:0000313" key="9">
    <source>
        <dbReference type="Proteomes" id="UP000229740"/>
    </source>
</evidence>
<dbReference type="PANTHER" id="PTHR43726:SF1">
    <property type="entry name" value="BIOTIN SYNTHASE"/>
    <property type="match status" value="1"/>
</dbReference>
<accession>A0A2G6E745</accession>
<dbReference type="Pfam" id="PF04055">
    <property type="entry name" value="Radical_SAM"/>
    <property type="match status" value="1"/>
</dbReference>
<dbReference type="InterPro" id="IPR006638">
    <property type="entry name" value="Elp3/MiaA/NifB-like_rSAM"/>
</dbReference>
<dbReference type="NCBIfam" id="TIGR03956">
    <property type="entry name" value="rSAM_HydE"/>
    <property type="match status" value="1"/>
</dbReference>
<keyword evidence="4 5" id="KW-0411">Iron-sulfur</keyword>
<dbReference type="GO" id="GO:0051539">
    <property type="term" value="F:4 iron, 4 sulfur cluster binding"/>
    <property type="evidence" value="ECO:0007669"/>
    <property type="project" value="UniProtKB-KW"/>
</dbReference>
<reference evidence="8 9" key="1">
    <citation type="submission" date="2017-10" db="EMBL/GenBank/DDBJ databases">
        <title>Novel microbial diversity and functional potential in the marine mammal oral microbiome.</title>
        <authorList>
            <person name="Dudek N.K."/>
            <person name="Sun C.L."/>
            <person name="Burstein D."/>
            <person name="Kantor R.S."/>
            <person name="Aliaga Goltsman D.S."/>
            <person name="Bik E.M."/>
            <person name="Thomas B.C."/>
            <person name="Banfield J.F."/>
            <person name="Relman D.A."/>
        </authorList>
    </citation>
    <scope>NUCLEOTIDE SEQUENCE [LARGE SCALE GENOMIC DNA]</scope>
    <source>
        <strain evidence="8">DOLZORAL124_49_17</strain>
    </source>
</reference>
<dbReference type="GO" id="GO:0046872">
    <property type="term" value="F:metal ion binding"/>
    <property type="evidence" value="ECO:0007669"/>
    <property type="project" value="UniProtKB-KW"/>
</dbReference>
<keyword evidence="3 5" id="KW-0408">Iron</keyword>
<feature type="binding site" evidence="6">
    <location>
        <position position="236"/>
    </location>
    <ligand>
        <name>S-adenosyl-L-methionine</name>
        <dbReference type="ChEBI" id="CHEBI:59789"/>
    </ligand>
</feature>
<dbReference type="InterPro" id="IPR013785">
    <property type="entry name" value="Aldolase_TIM"/>
</dbReference>
<evidence type="ECO:0000256" key="1">
    <source>
        <dbReference type="ARBA" id="ARBA00022691"/>
    </source>
</evidence>
<keyword evidence="5" id="KW-0004">4Fe-4S</keyword>
<feature type="binding site" evidence="6">
    <location>
        <position position="165"/>
    </location>
    <ligand>
        <name>S-adenosyl-L-methionine</name>
        <dbReference type="ChEBI" id="CHEBI:59789"/>
    </ligand>
</feature>
<feature type="binding site" evidence="6">
    <location>
        <position position="140"/>
    </location>
    <ligand>
        <name>(3R)-3-methyl-D-ornithine</name>
        <dbReference type="ChEBI" id="CHEBI:64642"/>
    </ligand>
</feature>
<feature type="binding site" evidence="5">
    <location>
        <position position="70"/>
    </location>
    <ligand>
        <name>[4Fe-4S] cluster</name>
        <dbReference type="ChEBI" id="CHEBI:49883"/>
        <note>4Fe-4S-S-AdoMet</note>
    </ligand>
</feature>
<keyword evidence="1 5" id="KW-0949">S-adenosyl-L-methionine</keyword>
<dbReference type="AlphaFoldDB" id="A0A2G6E745"/>
<dbReference type="SMART" id="SM00729">
    <property type="entry name" value="Elp3"/>
    <property type="match status" value="1"/>
</dbReference>
<evidence type="ECO:0000256" key="5">
    <source>
        <dbReference type="PIRSR" id="PIRSR004762-1"/>
    </source>
</evidence>
<dbReference type="InterPro" id="IPR034422">
    <property type="entry name" value="HydE/PylB-like"/>
</dbReference>
<keyword evidence="2" id="KW-0479">Metal-binding</keyword>
<comment type="cofactor">
    <cofactor evidence="5">
        <name>[4Fe-4S] cluster</name>
        <dbReference type="ChEBI" id="CHEBI:49883"/>
    </cofactor>
    <text evidence="5">Binds 1 [4Fe-4S] cluster. The cluster is coordinated with 3 cysteines and an exchangeable S-adenosyl-L-methionine.</text>
</comment>
<evidence type="ECO:0000256" key="4">
    <source>
        <dbReference type="ARBA" id="ARBA00023014"/>
    </source>
</evidence>
<feature type="binding site" evidence="5">
    <location>
        <position position="63"/>
    </location>
    <ligand>
        <name>[4Fe-4S] cluster</name>
        <dbReference type="ChEBI" id="CHEBI:49883"/>
        <note>4Fe-4S-S-AdoMet</note>
    </ligand>
</feature>
<dbReference type="InterPro" id="IPR058240">
    <property type="entry name" value="rSAM_sf"/>
</dbReference>
<name>A0A2G6E745_9BACT</name>